<feature type="domain" description="MsrB" evidence="6">
    <location>
        <begin position="48"/>
        <end position="201"/>
    </location>
</feature>
<dbReference type="InterPro" id="IPR006311">
    <property type="entry name" value="TAT_signal"/>
</dbReference>
<name>A0ABY8LET8_9RHOB</name>
<evidence type="ECO:0000313" key="7">
    <source>
        <dbReference type="EMBL" id="WGH79826.1"/>
    </source>
</evidence>
<dbReference type="SUPFAM" id="SSF51316">
    <property type="entry name" value="Mss4-like"/>
    <property type="match status" value="2"/>
</dbReference>
<keyword evidence="5" id="KW-0732">Signal</keyword>
<dbReference type="PANTHER" id="PTHR10173:SF52">
    <property type="entry name" value="METHIONINE-R-SULFOXIDE REDUCTASE B1"/>
    <property type="match status" value="1"/>
</dbReference>
<dbReference type="RefSeq" id="WP_279966797.1">
    <property type="nucleotide sequence ID" value="NZ_CP122537.1"/>
</dbReference>
<reference evidence="7 8" key="1">
    <citation type="submission" date="2023-04" db="EMBL/GenBank/DDBJ databases">
        <title>Jannaschia ovalis sp. nov., a marine bacterium isolated from sea tidal flat.</title>
        <authorList>
            <person name="Kwon D.Y."/>
            <person name="Kim J.-J."/>
        </authorList>
    </citation>
    <scope>NUCLEOTIDE SEQUENCE [LARGE SCALE GENOMIC DNA]</scope>
    <source>
        <strain evidence="7 8">GRR-S6-38</strain>
    </source>
</reference>
<proteinExistence type="inferred from homology"/>
<dbReference type="InterPro" id="IPR002579">
    <property type="entry name" value="Met_Sox_Rdtase_MsrB_dom"/>
</dbReference>
<dbReference type="PROSITE" id="PS51318">
    <property type="entry name" value="TAT"/>
    <property type="match status" value="1"/>
</dbReference>
<protein>
    <recommendedName>
        <fullName evidence="2">peptide-methionine (R)-S-oxide reductase</fullName>
        <ecNumber evidence="2">1.8.4.12</ecNumber>
    </recommendedName>
</protein>
<keyword evidence="8" id="KW-1185">Reference proteome</keyword>
<sequence>MRDLSLSRRSVLGSLSASASLAAIGTGAQAATGDAAGPRFTPEIQRSEAEWRAMLTADEYLVLREGGTEAPRSDPRWDSLEAGIYCCKGCDLPAFDARHKVVLDKGWLFFRLAETDAVLTSIDRTVYDQFARRGGGDSTPMRAPEMPGAETLSEEEQALLDSLLAIEVHCRRCASHLGHHLLIERKMLYCINGISLNFATDAA</sequence>
<dbReference type="PANTHER" id="PTHR10173">
    <property type="entry name" value="METHIONINE SULFOXIDE REDUCTASE"/>
    <property type="match status" value="1"/>
</dbReference>
<evidence type="ECO:0000256" key="1">
    <source>
        <dbReference type="ARBA" id="ARBA00007174"/>
    </source>
</evidence>
<feature type="signal peptide" evidence="5">
    <location>
        <begin position="1"/>
        <end position="30"/>
    </location>
</feature>
<evidence type="ECO:0000256" key="2">
    <source>
        <dbReference type="ARBA" id="ARBA00012499"/>
    </source>
</evidence>
<dbReference type="Proteomes" id="UP001243420">
    <property type="component" value="Chromosome"/>
</dbReference>
<evidence type="ECO:0000256" key="5">
    <source>
        <dbReference type="SAM" id="SignalP"/>
    </source>
</evidence>
<dbReference type="PROSITE" id="PS51790">
    <property type="entry name" value="MSRB"/>
    <property type="match status" value="1"/>
</dbReference>
<keyword evidence="3 7" id="KW-0560">Oxidoreductase</keyword>
<gene>
    <name evidence="7" type="ORF">P8627_06070</name>
</gene>
<feature type="chain" id="PRO_5046920117" description="peptide-methionine (R)-S-oxide reductase" evidence="5">
    <location>
        <begin position="31"/>
        <end position="203"/>
    </location>
</feature>
<evidence type="ECO:0000313" key="8">
    <source>
        <dbReference type="Proteomes" id="UP001243420"/>
    </source>
</evidence>
<comment type="catalytic activity">
    <reaction evidence="4">
        <text>L-methionyl-[protein] + [thioredoxin]-disulfide + H2O = L-methionyl-(R)-S-oxide-[protein] + [thioredoxin]-dithiol</text>
        <dbReference type="Rhea" id="RHEA:24164"/>
        <dbReference type="Rhea" id="RHEA-COMP:10698"/>
        <dbReference type="Rhea" id="RHEA-COMP:10700"/>
        <dbReference type="Rhea" id="RHEA-COMP:12313"/>
        <dbReference type="Rhea" id="RHEA-COMP:12314"/>
        <dbReference type="ChEBI" id="CHEBI:15377"/>
        <dbReference type="ChEBI" id="CHEBI:16044"/>
        <dbReference type="ChEBI" id="CHEBI:29950"/>
        <dbReference type="ChEBI" id="CHEBI:45764"/>
        <dbReference type="ChEBI" id="CHEBI:50058"/>
        <dbReference type="EC" id="1.8.4.12"/>
    </reaction>
</comment>
<evidence type="ECO:0000256" key="4">
    <source>
        <dbReference type="ARBA" id="ARBA00048488"/>
    </source>
</evidence>
<evidence type="ECO:0000256" key="3">
    <source>
        <dbReference type="ARBA" id="ARBA00023002"/>
    </source>
</evidence>
<dbReference type="Gene3D" id="2.170.150.20">
    <property type="entry name" value="Peptide methionine sulfoxide reductase"/>
    <property type="match status" value="1"/>
</dbReference>
<dbReference type="InterPro" id="IPR011057">
    <property type="entry name" value="Mss4-like_sf"/>
</dbReference>
<evidence type="ECO:0000259" key="6">
    <source>
        <dbReference type="PROSITE" id="PS51790"/>
    </source>
</evidence>
<organism evidence="7 8">
    <name type="scientific">Jannaschia ovalis</name>
    <dbReference type="NCBI Taxonomy" id="3038773"/>
    <lineage>
        <taxon>Bacteria</taxon>
        <taxon>Pseudomonadati</taxon>
        <taxon>Pseudomonadota</taxon>
        <taxon>Alphaproteobacteria</taxon>
        <taxon>Rhodobacterales</taxon>
        <taxon>Roseobacteraceae</taxon>
        <taxon>Jannaschia</taxon>
    </lineage>
</organism>
<dbReference type="EC" id="1.8.4.12" evidence="2"/>
<dbReference type="GO" id="GO:0033743">
    <property type="term" value="F:peptide-methionine (R)-S-oxide reductase activity"/>
    <property type="evidence" value="ECO:0007669"/>
    <property type="project" value="UniProtKB-EC"/>
</dbReference>
<dbReference type="InterPro" id="IPR028427">
    <property type="entry name" value="Met_Sox_Rdtase_MsrB"/>
</dbReference>
<accession>A0ABY8LET8</accession>
<dbReference type="EMBL" id="CP122537">
    <property type="protein sequence ID" value="WGH79826.1"/>
    <property type="molecule type" value="Genomic_DNA"/>
</dbReference>
<comment type="similarity">
    <text evidence="1">Belongs to the MsrB Met sulfoxide reductase family.</text>
</comment>
<dbReference type="Pfam" id="PF01641">
    <property type="entry name" value="SelR"/>
    <property type="match status" value="1"/>
</dbReference>